<proteinExistence type="predicted"/>
<keyword evidence="2" id="KW-1185">Reference proteome</keyword>
<dbReference type="Proteomes" id="UP000239532">
    <property type="component" value="Unassembled WGS sequence"/>
</dbReference>
<dbReference type="CDD" id="cd16377">
    <property type="entry name" value="23S_rRNA_IVP_like"/>
    <property type="match status" value="1"/>
</dbReference>
<dbReference type="AlphaFoldDB" id="A0A2S9WTK7"/>
<dbReference type="Gene3D" id="1.20.1440.60">
    <property type="entry name" value="23S rRNA-intervening sequence"/>
    <property type="match status" value="1"/>
</dbReference>
<evidence type="ECO:0000313" key="1">
    <source>
        <dbReference type="EMBL" id="PRP66817.1"/>
    </source>
</evidence>
<dbReference type="NCBIfam" id="TIGR02436">
    <property type="entry name" value="four helix bundle protein"/>
    <property type="match status" value="1"/>
</dbReference>
<name>A0A2S9WTK7_9FLAO</name>
<sequence length="119" mass="13446">MHQFEKLKIWQKAMDLVLDVYKATEQFPKEEKYGLISQMRRSAVSIPSNIAEGSGRNSNQQFNYFLAIASGSTSELITQTFLSEKLKLINEETAGNIVDQCVEISKMNIALQKSLSKKV</sequence>
<dbReference type="InterPro" id="IPR012657">
    <property type="entry name" value="23S_rRNA-intervening_sequence"/>
</dbReference>
<dbReference type="EMBL" id="MQUC01000003">
    <property type="protein sequence ID" value="PRP66817.1"/>
    <property type="molecule type" value="Genomic_DNA"/>
</dbReference>
<organism evidence="1 2">
    <name type="scientific">Nonlabens agnitus</name>
    <dbReference type="NCBI Taxonomy" id="870484"/>
    <lineage>
        <taxon>Bacteria</taxon>
        <taxon>Pseudomonadati</taxon>
        <taxon>Bacteroidota</taxon>
        <taxon>Flavobacteriia</taxon>
        <taxon>Flavobacteriales</taxon>
        <taxon>Flavobacteriaceae</taxon>
        <taxon>Nonlabens</taxon>
    </lineage>
</organism>
<dbReference type="PANTHER" id="PTHR38471">
    <property type="entry name" value="FOUR HELIX BUNDLE PROTEIN"/>
    <property type="match status" value="1"/>
</dbReference>
<dbReference type="RefSeq" id="WP_105982605.1">
    <property type="nucleotide sequence ID" value="NZ_MQUC01000003.1"/>
</dbReference>
<comment type="caution">
    <text evidence="1">The sequence shown here is derived from an EMBL/GenBank/DDBJ whole genome shotgun (WGS) entry which is preliminary data.</text>
</comment>
<dbReference type="SUPFAM" id="SSF158446">
    <property type="entry name" value="IVS-encoded protein-like"/>
    <property type="match status" value="1"/>
</dbReference>
<dbReference type="NCBIfam" id="NF008911">
    <property type="entry name" value="PRK12275.1-2"/>
    <property type="match status" value="1"/>
</dbReference>
<dbReference type="OrthoDB" id="9811959at2"/>
<accession>A0A2S9WTK7</accession>
<dbReference type="InterPro" id="IPR036583">
    <property type="entry name" value="23S_rRNA_IVS_sf"/>
</dbReference>
<reference evidence="1 2" key="1">
    <citation type="submission" date="2016-11" db="EMBL/GenBank/DDBJ databases">
        <title>Trade-off between light-utilization and light-protection in marine flavobacteria.</title>
        <authorList>
            <person name="Kumagai Y."/>
        </authorList>
    </citation>
    <scope>NUCLEOTIDE SEQUENCE [LARGE SCALE GENOMIC DNA]</scope>
    <source>
        <strain evidence="1 2">JCM 17109</strain>
    </source>
</reference>
<dbReference type="PANTHER" id="PTHR38471:SF2">
    <property type="entry name" value="FOUR HELIX BUNDLE PROTEIN"/>
    <property type="match status" value="1"/>
</dbReference>
<protein>
    <submittedName>
        <fullName evidence="1">Four helix bundle protein</fullName>
    </submittedName>
</protein>
<gene>
    <name evidence="1" type="ORF">BST86_06725</name>
</gene>
<evidence type="ECO:0000313" key="2">
    <source>
        <dbReference type="Proteomes" id="UP000239532"/>
    </source>
</evidence>
<dbReference type="Pfam" id="PF05635">
    <property type="entry name" value="23S_rRNA_IVP"/>
    <property type="match status" value="1"/>
</dbReference>